<dbReference type="EMBL" id="GBRH01229437">
    <property type="protein sequence ID" value="JAD68458.1"/>
    <property type="molecule type" value="Transcribed_RNA"/>
</dbReference>
<sequence>MFEHNTYLVALAMEELTWVPPPCHQKATPEAIGFYSPTRRHNPS</sequence>
<accession>A0A0A9C1W9</accession>
<reference evidence="1" key="2">
    <citation type="journal article" date="2015" name="Data Brief">
        <title>Shoot transcriptome of the giant reed, Arundo donax.</title>
        <authorList>
            <person name="Barrero R.A."/>
            <person name="Guerrero F.D."/>
            <person name="Moolhuijzen P."/>
            <person name="Goolsby J.A."/>
            <person name="Tidwell J."/>
            <person name="Bellgard S.E."/>
            <person name="Bellgard M.I."/>
        </authorList>
    </citation>
    <scope>NUCLEOTIDE SEQUENCE</scope>
    <source>
        <tissue evidence="1">Shoot tissue taken approximately 20 cm above the soil surface</tissue>
    </source>
</reference>
<organism evidence="1">
    <name type="scientific">Arundo donax</name>
    <name type="common">Giant reed</name>
    <name type="synonym">Donax arundinaceus</name>
    <dbReference type="NCBI Taxonomy" id="35708"/>
    <lineage>
        <taxon>Eukaryota</taxon>
        <taxon>Viridiplantae</taxon>
        <taxon>Streptophyta</taxon>
        <taxon>Embryophyta</taxon>
        <taxon>Tracheophyta</taxon>
        <taxon>Spermatophyta</taxon>
        <taxon>Magnoliopsida</taxon>
        <taxon>Liliopsida</taxon>
        <taxon>Poales</taxon>
        <taxon>Poaceae</taxon>
        <taxon>PACMAD clade</taxon>
        <taxon>Arundinoideae</taxon>
        <taxon>Arundineae</taxon>
        <taxon>Arundo</taxon>
    </lineage>
</organism>
<name>A0A0A9C1W9_ARUDO</name>
<protein>
    <submittedName>
        <fullName evidence="1">Uncharacterized protein</fullName>
    </submittedName>
</protein>
<reference evidence="1" key="1">
    <citation type="submission" date="2014-09" db="EMBL/GenBank/DDBJ databases">
        <authorList>
            <person name="Magalhaes I.L.F."/>
            <person name="Oliveira U."/>
            <person name="Santos F.R."/>
            <person name="Vidigal T.H.D.A."/>
            <person name="Brescovit A.D."/>
            <person name="Santos A.J."/>
        </authorList>
    </citation>
    <scope>NUCLEOTIDE SEQUENCE</scope>
    <source>
        <tissue evidence="1">Shoot tissue taken approximately 20 cm above the soil surface</tissue>
    </source>
</reference>
<proteinExistence type="predicted"/>
<dbReference type="AlphaFoldDB" id="A0A0A9C1W9"/>
<evidence type="ECO:0000313" key="1">
    <source>
        <dbReference type="EMBL" id="JAD68458.1"/>
    </source>
</evidence>